<keyword evidence="5 12" id="KW-0418">Kinase</keyword>
<accession>A7NMH2</accession>
<evidence type="ECO:0000256" key="2">
    <source>
        <dbReference type="ARBA" id="ARBA00012438"/>
    </source>
</evidence>
<dbReference type="AlphaFoldDB" id="A7NMH2"/>
<dbReference type="SUPFAM" id="SSF55874">
    <property type="entry name" value="ATPase domain of HSP90 chaperone/DNA topoisomerase II/histidine kinase"/>
    <property type="match status" value="1"/>
</dbReference>
<dbReference type="Gene3D" id="1.10.287.130">
    <property type="match status" value="1"/>
</dbReference>
<dbReference type="CDD" id="cd00130">
    <property type="entry name" value="PAS"/>
    <property type="match status" value="1"/>
</dbReference>
<dbReference type="PROSITE" id="PS50113">
    <property type="entry name" value="PAC"/>
    <property type="match status" value="2"/>
</dbReference>
<dbReference type="GO" id="GO:0000155">
    <property type="term" value="F:phosphorelay sensor kinase activity"/>
    <property type="evidence" value="ECO:0007669"/>
    <property type="project" value="InterPro"/>
</dbReference>
<keyword evidence="3" id="KW-0597">Phosphoprotein</keyword>
<dbReference type="InterPro" id="IPR052162">
    <property type="entry name" value="Sensor_kinase/Photoreceptor"/>
</dbReference>
<evidence type="ECO:0000313" key="12">
    <source>
        <dbReference type="EMBL" id="ABU58734.1"/>
    </source>
</evidence>
<evidence type="ECO:0000256" key="7">
    <source>
        <dbReference type="SAM" id="Coils"/>
    </source>
</evidence>
<evidence type="ECO:0000256" key="3">
    <source>
        <dbReference type="ARBA" id="ARBA00022553"/>
    </source>
</evidence>
<dbReference type="InterPro" id="IPR005467">
    <property type="entry name" value="His_kinase_dom"/>
</dbReference>
<dbReference type="KEGG" id="rca:Rcas_2663"/>
<dbReference type="InterPro" id="IPR035965">
    <property type="entry name" value="PAS-like_dom_sf"/>
</dbReference>
<feature type="coiled-coil region" evidence="7">
    <location>
        <begin position="452"/>
        <end position="479"/>
    </location>
</feature>
<dbReference type="PROSITE" id="PS50112">
    <property type="entry name" value="PAS"/>
    <property type="match status" value="1"/>
</dbReference>
<dbReference type="eggNOG" id="COG4251">
    <property type="taxonomic scope" value="Bacteria"/>
</dbReference>
<evidence type="ECO:0000259" key="11">
    <source>
        <dbReference type="PROSITE" id="PS50113"/>
    </source>
</evidence>
<evidence type="ECO:0000256" key="5">
    <source>
        <dbReference type="ARBA" id="ARBA00022777"/>
    </source>
</evidence>
<feature type="domain" description="PAC" evidence="11">
    <location>
        <begin position="409"/>
        <end position="461"/>
    </location>
</feature>
<dbReference type="Pfam" id="PF02518">
    <property type="entry name" value="HATPase_c"/>
    <property type="match status" value="1"/>
</dbReference>
<dbReference type="Proteomes" id="UP000000263">
    <property type="component" value="Chromosome"/>
</dbReference>
<dbReference type="InterPro" id="IPR003661">
    <property type="entry name" value="HisK_dim/P_dom"/>
</dbReference>
<dbReference type="InterPro" id="IPR036890">
    <property type="entry name" value="HATPase_C_sf"/>
</dbReference>
<dbReference type="PANTHER" id="PTHR43304">
    <property type="entry name" value="PHYTOCHROME-LIKE PROTEIN CPH1"/>
    <property type="match status" value="1"/>
</dbReference>
<dbReference type="CDD" id="cd00082">
    <property type="entry name" value="HisKA"/>
    <property type="match status" value="1"/>
</dbReference>
<keyword evidence="13" id="KW-1185">Reference proteome</keyword>
<dbReference type="Gene3D" id="3.30.450.20">
    <property type="entry name" value="PAS domain"/>
    <property type="match status" value="2"/>
</dbReference>
<dbReference type="InterPro" id="IPR001610">
    <property type="entry name" value="PAC"/>
</dbReference>
<keyword evidence="6" id="KW-0902">Two-component regulatory system</keyword>
<feature type="transmembrane region" description="Helical" evidence="8">
    <location>
        <begin position="41"/>
        <end position="60"/>
    </location>
</feature>
<evidence type="ECO:0000256" key="8">
    <source>
        <dbReference type="SAM" id="Phobius"/>
    </source>
</evidence>
<dbReference type="InterPro" id="IPR000014">
    <property type="entry name" value="PAS"/>
</dbReference>
<keyword evidence="8" id="KW-0472">Membrane</keyword>
<evidence type="ECO:0000256" key="4">
    <source>
        <dbReference type="ARBA" id="ARBA00022679"/>
    </source>
</evidence>
<dbReference type="STRING" id="383372.Rcas_2663"/>
<feature type="transmembrane region" description="Helical" evidence="8">
    <location>
        <begin position="137"/>
        <end position="159"/>
    </location>
</feature>
<proteinExistence type="predicted"/>
<evidence type="ECO:0000259" key="9">
    <source>
        <dbReference type="PROSITE" id="PS50109"/>
    </source>
</evidence>
<gene>
    <name evidence="12" type="ordered locus">Rcas_2663</name>
</gene>
<reference evidence="12 13" key="1">
    <citation type="submission" date="2007-08" db="EMBL/GenBank/DDBJ databases">
        <title>Complete sequence of Roseiflexus castenholzii DSM 13941.</title>
        <authorList>
            <consortium name="US DOE Joint Genome Institute"/>
            <person name="Copeland A."/>
            <person name="Lucas S."/>
            <person name="Lapidus A."/>
            <person name="Barry K."/>
            <person name="Glavina del Rio T."/>
            <person name="Dalin E."/>
            <person name="Tice H."/>
            <person name="Pitluck S."/>
            <person name="Thompson L.S."/>
            <person name="Brettin T."/>
            <person name="Bruce D."/>
            <person name="Detter J.C."/>
            <person name="Han C."/>
            <person name="Tapia R."/>
            <person name="Schmutz J."/>
            <person name="Larimer F."/>
            <person name="Land M."/>
            <person name="Hauser L."/>
            <person name="Kyrpides N."/>
            <person name="Mikhailova N."/>
            <person name="Bryant D.A."/>
            <person name="Hanada S."/>
            <person name="Tsukatani Y."/>
            <person name="Richardson P."/>
        </authorList>
    </citation>
    <scope>NUCLEOTIDE SEQUENCE [LARGE SCALE GENOMIC DNA]</scope>
    <source>
        <strain evidence="13">DSM 13941 / HLO8</strain>
    </source>
</reference>
<dbReference type="FunFam" id="3.30.565.10:FF:000006">
    <property type="entry name" value="Sensor histidine kinase WalK"/>
    <property type="match status" value="1"/>
</dbReference>
<dbReference type="EMBL" id="CP000804">
    <property type="protein sequence ID" value="ABU58734.1"/>
    <property type="molecule type" value="Genomic_DNA"/>
</dbReference>
<dbReference type="InterPro" id="IPR013656">
    <property type="entry name" value="PAS_4"/>
</dbReference>
<dbReference type="InterPro" id="IPR003594">
    <property type="entry name" value="HATPase_dom"/>
</dbReference>
<dbReference type="HOGENOM" id="CLU_391745_0_0_0"/>
<organism evidence="12 13">
    <name type="scientific">Roseiflexus castenholzii (strain DSM 13941 / HLO8)</name>
    <dbReference type="NCBI Taxonomy" id="383372"/>
    <lineage>
        <taxon>Bacteria</taxon>
        <taxon>Bacillati</taxon>
        <taxon>Chloroflexota</taxon>
        <taxon>Chloroflexia</taxon>
        <taxon>Chloroflexales</taxon>
        <taxon>Roseiflexineae</taxon>
        <taxon>Roseiflexaceae</taxon>
        <taxon>Roseiflexus</taxon>
    </lineage>
</organism>
<feature type="domain" description="PAC" evidence="11">
    <location>
        <begin position="274"/>
        <end position="336"/>
    </location>
</feature>
<evidence type="ECO:0000256" key="1">
    <source>
        <dbReference type="ARBA" id="ARBA00000085"/>
    </source>
</evidence>
<protein>
    <recommendedName>
        <fullName evidence="2">histidine kinase</fullName>
        <ecNumber evidence="2">2.7.13.3</ecNumber>
    </recommendedName>
</protein>
<feature type="domain" description="Histidine kinase" evidence="9">
    <location>
        <begin position="479"/>
        <end position="694"/>
    </location>
</feature>
<dbReference type="PROSITE" id="PS50109">
    <property type="entry name" value="HIS_KIN"/>
    <property type="match status" value="1"/>
</dbReference>
<comment type="catalytic activity">
    <reaction evidence="1">
        <text>ATP + protein L-histidine = ADP + protein N-phospho-L-histidine.</text>
        <dbReference type="EC" id="2.7.13.3"/>
    </reaction>
</comment>
<dbReference type="InterPro" id="IPR036097">
    <property type="entry name" value="HisK_dim/P_sf"/>
</dbReference>
<feature type="domain" description="PAS" evidence="10">
    <location>
        <begin position="337"/>
        <end position="407"/>
    </location>
</feature>
<dbReference type="SMART" id="SM00387">
    <property type="entry name" value="HATPase_c"/>
    <property type="match status" value="1"/>
</dbReference>
<dbReference type="NCBIfam" id="TIGR00229">
    <property type="entry name" value="sensory_box"/>
    <property type="match status" value="2"/>
</dbReference>
<dbReference type="InterPro" id="IPR000700">
    <property type="entry name" value="PAS-assoc_C"/>
</dbReference>
<sequence>MPDVHRSLVSDMRMKPLIVRMFQPPRFDDEDQTRIAQTQHLLLLVCLTIALIAATINAALGRSTSTIALLISAGVALIALLLLYARRLRLSIALLLSLFIGLTASLQVIGRGAHDTVTGLYAAVIVIGSLLLDRRAFIGMVAVIMLVIAGIVTAEMYGWTRSPYESEPGDWFDLALILGLTAFAARLLSESLQRSRALARAHAKTLAAQAAALRASEERYRILAANLPDSAVLIFDHDLRFVLSEGPELAATGYSKAALEGRTLYEALPHAFAAQVEGNIRAVLSGRRFSAEIPYEDRIYHYHYVPLIDDSGAVRYGMILARNVTEQRRAQMALQEREAQLRLITENMGDAITQLNAAFTVIYASPSVQRVFGYLPETINGASISVLIHPDDAPGVTMALKRIRDEGASATRIEYRGRSDHCRWLESEIRALYGTNGQFTGAILTTRDVTERKQIEVERERLIAELEQKNAELERFTYTASHDLKSPLITIQGFLGYLERDAQEGNTKRMQDDIRRIGAAVHKMERLLNDLLELSRIGRVSAAPQYVPFNVVVQEALELLVGRIAERQARISVAPEMPVVYGERTRLVEVVQNLVDNALKFCDNQYTPDITIGVLRESQGSSIFFVRDNGIGIEPKYHEQIFGLFNKLDPRSAGTGVGLTIVRRIIEVHGGRIWVESGGPGSGATFYFSLPIAATPVQEVSHDRHDAPGAPG</sequence>
<dbReference type="Gene3D" id="3.30.565.10">
    <property type="entry name" value="Histidine kinase-like ATPase, C-terminal domain"/>
    <property type="match status" value="1"/>
</dbReference>
<dbReference type="SMART" id="SM00388">
    <property type="entry name" value="HisKA"/>
    <property type="match status" value="1"/>
</dbReference>
<evidence type="ECO:0000313" key="13">
    <source>
        <dbReference type="Proteomes" id="UP000000263"/>
    </source>
</evidence>
<dbReference type="InterPro" id="IPR004358">
    <property type="entry name" value="Sig_transdc_His_kin-like_C"/>
</dbReference>
<dbReference type="PANTHER" id="PTHR43304:SF1">
    <property type="entry name" value="PAC DOMAIN-CONTAINING PROTEIN"/>
    <property type="match status" value="1"/>
</dbReference>
<dbReference type="EC" id="2.7.13.3" evidence="2"/>
<dbReference type="Pfam" id="PF08448">
    <property type="entry name" value="PAS_4"/>
    <property type="match status" value="2"/>
</dbReference>
<dbReference type="SMART" id="SM00091">
    <property type="entry name" value="PAS"/>
    <property type="match status" value="2"/>
</dbReference>
<dbReference type="PRINTS" id="PR00344">
    <property type="entry name" value="BCTRLSENSOR"/>
</dbReference>
<feature type="transmembrane region" description="Helical" evidence="8">
    <location>
        <begin position="92"/>
        <end position="110"/>
    </location>
</feature>
<feature type="transmembrane region" description="Helical" evidence="8">
    <location>
        <begin position="116"/>
        <end position="132"/>
    </location>
</feature>
<dbReference type="SUPFAM" id="SSF47384">
    <property type="entry name" value="Homodimeric domain of signal transducing histidine kinase"/>
    <property type="match status" value="1"/>
</dbReference>
<dbReference type="SMART" id="SM00086">
    <property type="entry name" value="PAC"/>
    <property type="match status" value="1"/>
</dbReference>
<dbReference type="eggNOG" id="COG2202">
    <property type="taxonomic scope" value="Bacteria"/>
</dbReference>
<keyword evidence="8" id="KW-1133">Transmembrane helix</keyword>
<keyword evidence="8" id="KW-0812">Transmembrane</keyword>
<evidence type="ECO:0000256" key="6">
    <source>
        <dbReference type="ARBA" id="ARBA00023012"/>
    </source>
</evidence>
<evidence type="ECO:0000259" key="10">
    <source>
        <dbReference type="PROSITE" id="PS50112"/>
    </source>
</evidence>
<feature type="transmembrane region" description="Helical" evidence="8">
    <location>
        <begin position="66"/>
        <end position="85"/>
    </location>
</feature>
<keyword evidence="4" id="KW-0808">Transferase</keyword>
<dbReference type="SUPFAM" id="SSF55785">
    <property type="entry name" value="PYP-like sensor domain (PAS domain)"/>
    <property type="match status" value="2"/>
</dbReference>
<dbReference type="Pfam" id="PF00512">
    <property type="entry name" value="HisKA"/>
    <property type="match status" value="1"/>
</dbReference>
<keyword evidence="7" id="KW-0175">Coiled coil</keyword>
<name>A7NMH2_ROSCS</name>